<keyword evidence="7 8" id="KW-0460">Magnesium</keyword>
<comment type="subunit">
    <text evidence="8">Heterotetramer of two alpha and two beta subunits.</text>
</comment>
<dbReference type="PIRSF" id="PIRSF001554">
    <property type="entry name" value="SucCS_beta"/>
    <property type="match status" value="1"/>
</dbReference>
<dbReference type="PROSITE" id="PS50975">
    <property type="entry name" value="ATP_GRASP"/>
    <property type="match status" value="1"/>
</dbReference>
<dbReference type="UniPathway" id="UPA00223">
    <property type="reaction ID" value="UER00999"/>
</dbReference>
<dbReference type="OrthoDB" id="9802602at2"/>
<comment type="catalytic activity">
    <reaction evidence="8">
        <text>succinate + ATP + CoA = succinyl-CoA + ADP + phosphate</text>
        <dbReference type="Rhea" id="RHEA:17661"/>
        <dbReference type="ChEBI" id="CHEBI:30031"/>
        <dbReference type="ChEBI" id="CHEBI:30616"/>
        <dbReference type="ChEBI" id="CHEBI:43474"/>
        <dbReference type="ChEBI" id="CHEBI:57287"/>
        <dbReference type="ChEBI" id="CHEBI:57292"/>
        <dbReference type="ChEBI" id="CHEBI:456216"/>
        <dbReference type="EC" id="6.2.1.5"/>
    </reaction>
</comment>
<dbReference type="Proteomes" id="UP000028995">
    <property type="component" value="Unassembled WGS sequence"/>
</dbReference>
<keyword evidence="11" id="KW-1185">Reference proteome</keyword>
<dbReference type="InterPro" id="IPR005809">
    <property type="entry name" value="Succ_CoA_ligase-like_bsu"/>
</dbReference>
<organism evidence="10 11">
    <name type="scientific">Bifidobacterium choerinum</name>
    <dbReference type="NCBI Taxonomy" id="35760"/>
    <lineage>
        <taxon>Bacteria</taxon>
        <taxon>Bacillati</taxon>
        <taxon>Actinomycetota</taxon>
        <taxon>Actinomycetes</taxon>
        <taxon>Bifidobacteriales</taxon>
        <taxon>Bifidobacteriaceae</taxon>
        <taxon>Bifidobacterium</taxon>
    </lineage>
</organism>
<comment type="function">
    <text evidence="8">Succinyl-CoA synthetase functions in the citric acid cycle (TCA), coupling the hydrolysis of succinyl-CoA to the synthesis of either ATP or GTP and thus represents the only step of substrate-level phosphorylation in the TCA. The beta subunit provides nucleotide specificity of the enzyme and binds the substrate succinate, while the binding sites for coenzyme A and phosphate are found in the alpha subunit.</text>
</comment>
<evidence type="ECO:0000259" key="9">
    <source>
        <dbReference type="PROSITE" id="PS50975"/>
    </source>
</evidence>
<dbReference type="GO" id="GO:0006099">
    <property type="term" value="P:tricarboxylic acid cycle"/>
    <property type="evidence" value="ECO:0007669"/>
    <property type="project" value="UniProtKB-UniRule"/>
</dbReference>
<dbReference type="STRING" id="35760.BCHO_1208"/>
<dbReference type="InterPro" id="IPR016102">
    <property type="entry name" value="Succinyl-CoA_synth-like"/>
</dbReference>
<evidence type="ECO:0000256" key="7">
    <source>
        <dbReference type="ARBA" id="ARBA00022842"/>
    </source>
</evidence>
<keyword evidence="6 8" id="KW-0067">ATP-binding</keyword>
<comment type="similarity">
    <text evidence="1 8">Belongs to the succinate/malate CoA ligase beta subunit family.</text>
</comment>
<dbReference type="InterPro" id="IPR013650">
    <property type="entry name" value="ATP-grasp_succ-CoA_synth-type"/>
</dbReference>
<dbReference type="Gene3D" id="3.30.1490.20">
    <property type="entry name" value="ATP-grasp fold, A domain"/>
    <property type="match status" value="1"/>
</dbReference>
<dbReference type="InterPro" id="IPR011761">
    <property type="entry name" value="ATP-grasp"/>
</dbReference>
<dbReference type="Gene3D" id="3.40.50.261">
    <property type="entry name" value="Succinyl-CoA synthetase domains"/>
    <property type="match status" value="1"/>
</dbReference>
<comment type="catalytic activity">
    <reaction evidence="8">
        <text>GTP + succinate + CoA = succinyl-CoA + GDP + phosphate</text>
        <dbReference type="Rhea" id="RHEA:22120"/>
        <dbReference type="ChEBI" id="CHEBI:30031"/>
        <dbReference type="ChEBI" id="CHEBI:37565"/>
        <dbReference type="ChEBI" id="CHEBI:43474"/>
        <dbReference type="ChEBI" id="CHEBI:57287"/>
        <dbReference type="ChEBI" id="CHEBI:57292"/>
        <dbReference type="ChEBI" id="CHEBI:58189"/>
    </reaction>
</comment>
<dbReference type="GO" id="GO:0006104">
    <property type="term" value="P:succinyl-CoA metabolic process"/>
    <property type="evidence" value="ECO:0007669"/>
    <property type="project" value="TreeGrafter"/>
</dbReference>
<keyword evidence="3 8" id="KW-0436">Ligase</keyword>
<dbReference type="GO" id="GO:0042709">
    <property type="term" value="C:succinate-CoA ligase complex"/>
    <property type="evidence" value="ECO:0007669"/>
    <property type="project" value="TreeGrafter"/>
</dbReference>
<feature type="binding site" evidence="8">
    <location>
        <position position="99"/>
    </location>
    <ligand>
        <name>ATP</name>
        <dbReference type="ChEBI" id="CHEBI:30616"/>
    </ligand>
</feature>
<evidence type="ECO:0000256" key="4">
    <source>
        <dbReference type="ARBA" id="ARBA00022723"/>
    </source>
</evidence>
<dbReference type="InterPro" id="IPR005811">
    <property type="entry name" value="SUCC_ACL_C"/>
</dbReference>
<dbReference type="Gene3D" id="3.30.470.20">
    <property type="entry name" value="ATP-grasp fold, B domain"/>
    <property type="match status" value="1"/>
</dbReference>
<comment type="caution">
    <text evidence="10">The sequence shown here is derived from an EMBL/GenBank/DDBJ whole genome shotgun (WGS) entry which is preliminary data.</text>
</comment>
<dbReference type="NCBIfam" id="NF001913">
    <property type="entry name" value="PRK00696.1"/>
    <property type="match status" value="1"/>
</dbReference>
<accession>A0A087AEH6</accession>
<evidence type="ECO:0000256" key="5">
    <source>
        <dbReference type="ARBA" id="ARBA00022741"/>
    </source>
</evidence>
<evidence type="ECO:0000256" key="3">
    <source>
        <dbReference type="ARBA" id="ARBA00022598"/>
    </source>
</evidence>
<reference evidence="10 11" key="1">
    <citation type="submission" date="2014-03" db="EMBL/GenBank/DDBJ databases">
        <title>Genomics of Bifidobacteria.</title>
        <authorList>
            <person name="Ventura M."/>
            <person name="Milani C."/>
            <person name="Lugli G.A."/>
        </authorList>
    </citation>
    <scope>NUCLEOTIDE SEQUENCE [LARGE SCALE GENOMIC DNA]</scope>
    <source>
        <strain evidence="10 11">LMG 10510</strain>
    </source>
</reference>
<dbReference type="SUPFAM" id="SSF52210">
    <property type="entry name" value="Succinyl-CoA synthetase domains"/>
    <property type="match status" value="1"/>
</dbReference>
<dbReference type="EMBL" id="JGYU01000006">
    <property type="protein sequence ID" value="KFI57176.1"/>
    <property type="molecule type" value="Genomic_DNA"/>
</dbReference>
<comment type="pathway">
    <text evidence="8">Carbohydrate metabolism; tricarboxylic acid cycle; succinate from succinyl-CoA (ligase route): step 1/1.</text>
</comment>
<name>A0A087AEH6_9BIFI</name>
<evidence type="ECO:0000313" key="11">
    <source>
        <dbReference type="Proteomes" id="UP000028995"/>
    </source>
</evidence>
<feature type="binding site" evidence="8">
    <location>
        <position position="191"/>
    </location>
    <ligand>
        <name>Mg(2+)</name>
        <dbReference type="ChEBI" id="CHEBI:18420"/>
    </ligand>
</feature>
<feature type="binding site" evidence="8">
    <location>
        <position position="262"/>
    </location>
    <ligand>
        <name>substrate</name>
        <note>ligand shared with subunit alpha</note>
    </ligand>
</feature>
<dbReference type="FunFam" id="3.40.50.261:FF:000007">
    <property type="entry name" value="Succinate--CoA ligase [ADP-forming] subunit beta"/>
    <property type="match status" value="1"/>
</dbReference>
<comment type="cofactor">
    <cofactor evidence="8">
        <name>Mg(2+)</name>
        <dbReference type="ChEBI" id="CHEBI:18420"/>
    </cofactor>
    <text evidence="8">Binds 1 Mg(2+) ion per subunit.</text>
</comment>
<dbReference type="SUPFAM" id="SSF56059">
    <property type="entry name" value="Glutathione synthetase ATP-binding domain-like"/>
    <property type="match status" value="1"/>
</dbReference>
<proteinExistence type="inferred from homology"/>
<evidence type="ECO:0000256" key="1">
    <source>
        <dbReference type="ARBA" id="ARBA00009182"/>
    </source>
</evidence>
<feature type="domain" description="ATP-grasp" evidence="9">
    <location>
        <begin position="9"/>
        <end position="216"/>
    </location>
</feature>
<sequence>MDLYEYQARQLLDEQGIDTPRGIFVQRIEDVPQAAETIGYPVVVKAQVKIGHRGQAGGVKIAHDRDEAVRAAEQILPMTIHGHKVRGVLIAEAESVLHEYYVSISVDRSSRDFDVLATANGGTEVEQIAKEHPESVKRLHISALEDFDRRAATAMAQSIGFYHADVDQAADILLRMWKCFHDNDATLVEINPLAKVGDPDDESTKRLCALDAKISLDGNAAFRHDGWARFDDSATADPYERKAAEHGLHYVHLDGQVGVIGNGAGLVMSSLDAVSFAGQEQGTGIQPANFLDIGGGASAETMCQSLEIVLSDPQVESVLVNVYGGITSCEQVALGIIEAIERLNVTKPMVVRFDGNAAAEGLTILADADIPNIHVAATMETAASEAARLAAQAKEETK</sequence>
<keyword evidence="2 8" id="KW-0816">Tricarboxylic acid cycle</keyword>
<dbReference type="AlphaFoldDB" id="A0A087AEH6"/>
<dbReference type="InterPro" id="IPR013815">
    <property type="entry name" value="ATP_grasp_subdomain_1"/>
</dbReference>
<evidence type="ECO:0000256" key="8">
    <source>
        <dbReference type="HAMAP-Rule" id="MF_00558"/>
    </source>
</evidence>
<dbReference type="PANTHER" id="PTHR11815">
    <property type="entry name" value="SUCCINYL-COA SYNTHETASE BETA CHAIN"/>
    <property type="match status" value="1"/>
</dbReference>
<feature type="binding site" evidence="8">
    <location>
        <begin position="325"/>
        <end position="327"/>
    </location>
    <ligand>
        <name>substrate</name>
        <note>ligand shared with subunit alpha</note>
    </ligand>
</feature>
<keyword evidence="5 8" id="KW-0547">Nucleotide-binding</keyword>
<dbReference type="GO" id="GO:0004776">
    <property type="term" value="F:succinate-CoA ligase (GDP-forming) activity"/>
    <property type="evidence" value="ECO:0007669"/>
    <property type="project" value="RHEA"/>
</dbReference>
<feature type="binding site" evidence="8">
    <location>
        <position position="211"/>
    </location>
    <ligand>
        <name>Mg(2+)</name>
        <dbReference type="ChEBI" id="CHEBI:18420"/>
    </ligand>
</feature>
<dbReference type="GO" id="GO:0004775">
    <property type="term" value="F:succinate-CoA ligase (ADP-forming) activity"/>
    <property type="evidence" value="ECO:0007669"/>
    <property type="project" value="UniProtKB-UniRule"/>
</dbReference>
<dbReference type="GO" id="GO:0000287">
    <property type="term" value="F:magnesium ion binding"/>
    <property type="evidence" value="ECO:0007669"/>
    <property type="project" value="UniProtKB-UniRule"/>
</dbReference>
<dbReference type="GO" id="GO:0005524">
    <property type="term" value="F:ATP binding"/>
    <property type="evidence" value="ECO:0007669"/>
    <property type="project" value="UniProtKB-UniRule"/>
</dbReference>
<dbReference type="FunFam" id="3.30.470.20:FF:000002">
    <property type="entry name" value="Succinate--CoA ligase [ADP-forming] subunit beta"/>
    <property type="match status" value="1"/>
</dbReference>
<dbReference type="Pfam" id="PF08442">
    <property type="entry name" value="ATP-grasp_2"/>
    <property type="match status" value="1"/>
</dbReference>
<protein>
    <recommendedName>
        <fullName evidence="8">Succinate--CoA ligase [ADP-forming] subunit beta</fullName>
        <ecNumber evidence="8">6.2.1.5</ecNumber>
    </recommendedName>
    <alternativeName>
        <fullName evidence="8">Succinyl-CoA synthetase subunit beta</fullName>
        <shortName evidence="8">SCS-beta</shortName>
    </alternativeName>
</protein>
<dbReference type="GO" id="GO:0005829">
    <property type="term" value="C:cytosol"/>
    <property type="evidence" value="ECO:0007669"/>
    <property type="project" value="TreeGrafter"/>
</dbReference>
<dbReference type="EC" id="6.2.1.5" evidence="8"/>
<dbReference type="PANTHER" id="PTHR11815:SF10">
    <property type="entry name" value="SUCCINATE--COA LIGASE [GDP-FORMING] SUBUNIT BETA, MITOCHONDRIAL"/>
    <property type="match status" value="1"/>
</dbReference>
<evidence type="ECO:0000256" key="2">
    <source>
        <dbReference type="ARBA" id="ARBA00022532"/>
    </source>
</evidence>
<comment type="caution">
    <text evidence="8">Lacks conserved residue(s) required for the propagation of feature annotation.</text>
</comment>
<dbReference type="eggNOG" id="COG0045">
    <property type="taxonomic scope" value="Bacteria"/>
</dbReference>
<evidence type="ECO:0000256" key="6">
    <source>
        <dbReference type="ARBA" id="ARBA00022840"/>
    </source>
</evidence>
<dbReference type="HAMAP" id="MF_00558">
    <property type="entry name" value="Succ_CoA_beta"/>
    <property type="match status" value="1"/>
</dbReference>
<keyword evidence="4 8" id="KW-0479">Metal-binding</keyword>
<feature type="binding site" evidence="8">
    <location>
        <position position="45"/>
    </location>
    <ligand>
        <name>ATP</name>
        <dbReference type="ChEBI" id="CHEBI:30616"/>
    </ligand>
</feature>
<evidence type="ECO:0000313" key="10">
    <source>
        <dbReference type="EMBL" id="KFI57176.1"/>
    </source>
</evidence>
<dbReference type="Pfam" id="PF00549">
    <property type="entry name" value="Ligase_CoA"/>
    <property type="match status" value="1"/>
</dbReference>
<gene>
    <name evidence="8" type="primary">sucC</name>
    <name evidence="10" type="ORF">BCHO_1208</name>
</gene>
<feature type="binding site" evidence="8">
    <location>
        <position position="94"/>
    </location>
    <ligand>
        <name>ATP</name>
        <dbReference type="ChEBI" id="CHEBI:30616"/>
    </ligand>
</feature>